<evidence type="ECO:0000256" key="6">
    <source>
        <dbReference type="ARBA" id="ARBA00023098"/>
    </source>
</evidence>
<keyword evidence="3 11" id="KW-0808">Transferase</keyword>
<accession>A0A146KJX6</accession>
<dbReference type="SUPFAM" id="SSF69593">
    <property type="entry name" value="Glycerol-3-phosphate (1)-acyltransferase"/>
    <property type="match status" value="1"/>
</dbReference>
<sequence>NKQKIHNVHNPFAEVIPKKTLGYYLFWSISYITCPILVPIRLIIIFSGLYTMKFLTQLLTKELDVEKPIHSVRKSMIQKVIQICSRFVMFGLGYYRIVEKGKQFKPDFDKAYAIISNHVSSLDPVPLLCAGFQAFVAKEDVKKLPFFGLGTWASQGIFVSREYRQKTEQATKLMQERIGNDIQDLGY</sequence>
<evidence type="ECO:0000256" key="2">
    <source>
        <dbReference type="ARBA" id="ARBA00008655"/>
    </source>
</evidence>
<comment type="subcellular location">
    <subcellularLocation>
        <location evidence="1">Membrane</location>
    </subcellularLocation>
</comment>
<keyword evidence="8 11" id="KW-0012">Acyltransferase</keyword>
<dbReference type="InterPro" id="IPR002123">
    <property type="entry name" value="Plipid/glycerol_acylTrfase"/>
</dbReference>
<evidence type="ECO:0000256" key="1">
    <source>
        <dbReference type="ARBA" id="ARBA00004370"/>
    </source>
</evidence>
<dbReference type="Pfam" id="PF01553">
    <property type="entry name" value="Acyltransferase"/>
    <property type="match status" value="1"/>
</dbReference>
<keyword evidence="4 9" id="KW-0812">Transmembrane</keyword>
<organism evidence="11">
    <name type="scientific">Trepomonas sp. PC1</name>
    <dbReference type="NCBI Taxonomy" id="1076344"/>
    <lineage>
        <taxon>Eukaryota</taxon>
        <taxon>Metamonada</taxon>
        <taxon>Diplomonadida</taxon>
        <taxon>Hexamitidae</taxon>
        <taxon>Hexamitinae</taxon>
        <taxon>Trepomonas</taxon>
    </lineage>
</organism>
<keyword evidence="6" id="KW-0443">Lipid metabolism</keyword>
<dbReference type="PANTHER" id="PTHR23063:SF52">
    <property type="entry name" value="LYSOPHOSPHATIDYLCHOLINE ACYLTRANSFERASE"/>
    <property type="match status" value="1"/>
</dbReference>
<feature type="non-terminal residue" evidence="11">
    <location>
        <position position="187"/>
    </location>
</feature>
<evidence type="ECO:0000259" key="10">
    <source>
        <dbReference type="Pfam" id="PF01553"/>
    </source>
</evidence>
<evidence type="ECO:0000256" key="7">
    <source>
        <dbReference type="ARBA" id="ARBA00023136"/>
    </source>
</evidence>
<feature type="non-terminal residue" evidence="11">
    <location>
        <position position="1"/>
    </location>
</feature>
<evidence type="ECO:0000313" key="11">
    <source>
        <dbReference type="EMBL" id="JAP95915.1"/>
    </source>
</evidence>
<proteinExistence type="inferred from homology"/>
<dbReference type="PANTHER" id="PTHR23063">
    <property type="entry name" value="PHOSPHOLIPID ACYLTRANSFERASE"/>
    <property type="match status" value="1"/>
</dbReference>
<evidence type="ECO:0000256" key="8">
    <source>
        <dbReference type="ARBA" id="ARBA00023315"/>
    </source>
</evidence>
<evidence type="ECO:0000256" key="3">
    <source>
        <dbReference type="ARBA" id="ARBA00022679"/>
    </source>
</evidence>
<keyword evidence="7 9" id="KW-0472">Membrane</keyword>
<dbReference type="GO" id="GO:0016746">
    <property type="term" value="F:acyltransferase activity"/>
    <property type="evidence" value="ECO:0007669"/>
    <property type="project" value="UniProtKB-KW"/>
</dbReference>
<comment type="similarity">
    <text evidence="2">Belongs to the 1-acyl-sn-glycerol-3-phosphate acyltransferase family.</text>
</comment>
<feature type="transmembrane region" description="Helical" evidence="9">
    <location>
        <begin position="21"/>
        <end position="50"/>
    </location>
</feature>
<keyword evidence="5 9" id="KW-1133">Transmembrane helix</keyword>
<protein>
    <submittedName>
        <fullName evidence="11">Acyltransferase domain-containing protein</fullName>
    </submittedName>
</protein>
<name>A0A146KJX6_9EUKA</name>
<gene>
    <name evidence="11" type="ORF">TPC1_10929</name>
</gene>
<evidence type="ECO:0000256" key="4">
    <source>
        <dbReference type="ARBA" id="ARBA00022692"/>
    </source>
</evidence>
<dbReference type="EMBL" id="GDID01000691">
    <property type="protein sequence ID" value="JAP95915.1"/>
    <property type="molecule type" value="Transcribed_RNA"/>
</dbReference>
<dbReference type="GO" id="GO:0006629">
    <property type="term" value="P:lipid metabolic process"/>
    <property type="evidence" value="ECO:0007669"/>
    <property type="project" value="UniProtKB-KW"/>
</dbReference>
<dbReference type="AlphaFoldDB" id="A0A146KJX6"/>
<evidence type="ECO:0000256" key="9">
    <source>
        <dbReference type="SAM" id="Phobius"/>
    </source>
</evidence>
<reference evidence="11" key="1">
    <citation type="submission" date="2015-07" db="EMBL/GenBank/DDBJ databases">
        <title>Adaptation to a free-living lifestyle via gene acquisitions in the diplomonad Trepomonas sp. PC1.</title>
        <authorList>
            <person name="Xu F."/>
            <person name="Jerlstrom-Hultqvist J."/>
            <person name="Kolisko M."/>
            <person name="Simpson A.G.B."/>
            <person name="Roger A.J."/>
            <person name="Svard S.G."/>
            <person name="Andersson J.O."/>
        </authorList>
    </citation>
    <scope>NUCLEOTIDE SEQUENCE</scope>
    <source>
        <strain evidence="11">PC1</strain>
    </source>
</reference>
<evidence type="ECO:0000256" key="5">
    <source>
        <dbReference type="ARBA" id="ARBA00022989"/>
    </source>
</evidence>
<feature type="domain" description="Phospholipid/glycerol acyltransferase" evidence="10">
    <location>
        <begin position="109"/>
        <end position="178"/>
    </location>
</feature>
<dbReference type="GO" id="GO:0016020">
    <property type="term" value="C:membrane"/>
    <property type="evidence" value="ECO:0007669"/>
    <property type="project" value="UniProtKB-SubCell"/>
</dbReference>